<accession>A0ABU6X8Y2</accession>
<comment type="caution">
    <text evidence="2">The sequence shown here is derived from an EMBL/GenBank/DDBJ whole genome shotgun (WGS) entry which is preliminary data.</text>
</comment>
<organism evidence="2 3">
    <name type="scientific">Stylosanthes scabra</name>
    <dbReference type="NCBI Taxonomy" id="79078"/>
    <lineage>
        <taxon>Eukaryota</taxon>
        <taxon>Viridiplantae</taxon>
        <taxon>Streptophyta</taxon>
        <taxon>Embryophyta</taxon>
        <taxon>Tracheophyta</taxon>
        <taxon>Spermatophyta</taxon>
        <taxon>Magnoliopsida</taxon>
        <taxon>eudicotyledons</taxon>
        <taxon>Gunneridae</taxon>
        <taxon>Pentapetalae</taxon>
        <taxon>rosids</taxon>
        <taxon>fabids</taxon>
        <taxon>Fabales</taxon>
        <taxon>Fabaceae</taxon>
        <taxon>Papilionoideae</taxon>
        <taxon>50 kb inversion clade</taxon>
        <taxon>dalbergioids sensu lato</taxon>
        <taxon>Dalbergieae</taxon>
        <taxon>Pterocarpus clade</taxon>
        <taxon>Stylosanthes</taxon>
    </lineage>
</organism>
<proteinExistence type="predicted"/>
<protein>
    <submittedName>
        <fullName evidence="2">Uncharacterized protein</fullName>
    </submittedName>
</protein>
<gene>
    <name evidence="2" type="ORF">PIB30_029428</name>
</gene>
<sequence>MVDNVIHQDISDEDIDHRSNDVSNYASENRQKRKENVHVKSRSTQSKYSHSNKGNKYNSEANRNPSTINTESKELMKVDHKEAHTGMGNYGSMSYTDILSTAHRHQNFQHLNDLPMYPGLGRYPIPPYHLHGGGVAPMFQQTQSHPNVPTYYSYWNAHSVYFDKKDN</sequence>
<feature type="compositionally biased region" description="Polar residues" evidence="1">
    <location>
        <begin position="42"/>
        <end position="70"/>
    </location>
</feature>
<feature type="compositionally biased region" description="Basic residues" evidence="1">
    <location>
        <begin position="31"/>
        <end position="41"/>
    </location>
</feature>
<evidence type="ECO:0000313" key="3">
    <source>
        <dbReference type="Proteomes" id="UP001341840"/>
    </source>
</evidence>
<evidence type="ECO:0000313" key="2">
    <source>
        <dbReference type="EMBL" id="MED6194520.1"/>
    </source>
</evidence>
<name>A0ABU6X8Y2_9FABA</name>
<feature type="region of interest" description="Disordered" evidence="1">
    <location>
        <begin position="1"/>
        <end position="74"/>
    </location>
</feature>
<keyword evidence="3" id="KW-1185">Reference proteome</keyword>
<dbReference type="EMBL" id="JASCZI010211568">
    <property type="protein sequence ID" value="MED6194520.1"/>
    <property type="molecule type" value="Genomic_DNA"/>
</dbReference>
<evidence type="ECO:0000256" key="1">
    <source>
        <dbReference type="SAM" id="MobiDB-lite"/>
    </source>
</evidence>
<reference evidence="2 3" key="1">
    <citation type="journal article" date="2023" name="Plants (Basel)">
        <title>Bridging the Gap: Combining Genomics and Transcriptomics Approaches to Understand Stylosanthes scabra, an Orphan Legume from the Brazilian Caatinga.</title>
        <authorList>
            <person name="Ferreira-Neto J.R.C."/>
            <person name="da Silva M.D."/>
            <person name="Binneck E."/>
            <person name="de Melo N.F."/>
            <person name="da Silva R.H."/>
            <person name="de Melo A.L.T.M."/>
            <person name="Pandolfi V."/>
            <person name="Bustamante F.O."/>
            <person name="Brasileiro-Vidal A.C."/>
            <person name="Benko-Iseppon A.M."/>
        </authorList>
    </citation>
    <scope>NUCLEOTIDE SEQUENCE [LARGE SCALE GENOMIC DNA]</scope>
    <source>
        <tissue evidence="2">Leaves</tissue>
    </source>
</reference>
<dbReference type="Proteomes" id="UP001341840">
    <property type="component" value="Unassembled WGS sequence"/>
</dbReference>